<feature type="domain" description="UvrD-like helicase C-terminal" evidence="14">
    <location>
        <begin position="279"/>
        <end position="551"/>
    </location>
</feature>
<keyword evidence="8 11" id="KW-0413">Isomerase</keyword>
<name>A0A5C5TUR3_9GAMM</name>
<dbReference type="AlphaFoldDB" id="A0A5C5TUR3"/>
<gene>
    <name evidence="11" type="primary">rep</name>
    <name evidence="15" type="ORF">FQY79_14475</name>
</gene>
<dbReference type="GO" id="GO:0043138">
    <property type="term" value="F:3'-5' DNA helicase activity"/>
    <property type="evidence" value="ECO:0007669"/>
    <property type="project" value="UniProtKB-UniRule"/>
</dbReference>
<evidence type="ECO:0000256" key="3">
    <source>
        <dbReference type="ARBA" id="ARBA00022741"/>
    </source>
</evidence>
<evidence type="ECO:0000259" key="13">
    <source>
        <dbReference type="PROSITE" id="PS51198"/>
    </source>
</evidence>
<dbReference type="GO" id="GO:0005829">
    <property type="term" value="C:cytosol"/>
    <property type="evidence" value="ECO:0007669"/>
    <property type="project" value="TreeGrafter"/>
</dbReference>
<dbReference type="RefSeq" id="WP_146313598.1">
    <property type="nucleotide sequence ID" value="NZ_VOHE01000011.1"/>
</dbReference>
<dbReference type="InterPro" id="IPR014017">
    <property type="entry name" value="DNA_helicase_UvrD-like_C"/>
</dbReference>
<dbReference type="GO" id="GO:0006260">
    <property type="term" value="P:DNA replication"/>
    <property type="evidence" value="ECO:0007669"/>
    <property type="project" value="UniProtKB-UniRule"/>
</dbReference>
<dbReference type="CDD" id="cd18807">
    <property type="entry name" value="SF1_C_UvrD"/>
    <property type="match status" value="1"/>
</dbReference>
<dbReference type="GO" id="GO:0016887">
    <property type="term" value="F:ATP hydrolysis activity"/>
    <property type="evidence" value="ECO:0007669"/>
    <property type="project" value="RHEA"/>
</dbReference>
<dbReference type="Gene3D" id="1.10.486.10">
    <property type="entry name" value="PCRA, domain 4"/>
    <property type="match status" value="1"/>
</dbReference>
<dbReference type="InterPro" id="IPR005752">
    <property type="entry name" value="Helicase_Rep"/>
</dbReference>
<evidence type="ECO:0000256" key="9">
    <source>
        <dbReference type="ARBA" id="ARBA00034617"/>
    </source>
</evidence>
<keyword evidence="2 11" id="KW-0235">DNA replication</keyword>
<dbReference type="PANTHER" id="PTHR11070">
    <property type="entry name" value="UVRD / RECB / PCRA DNA HELICASE FAMILY MEMBER"/>
    <property type="match status" value="1"/>
</dbReference>
<proteinExistence type="inferred from homology"/>
<evidence type="ECO:0000256" key="10">
    <source>
        <dbReference type="ARBA" id="ARBA00048988"/>
    </source>
</evidence>
<dbReference type="CDD" id="cd17932">
    <property type="entry name" value="DEXQc_UvrD"/>
    <property type="match status" value="1"/>
</dbReference>
<keyword evidence="3 11" id="KW-0547">Nucleotide-binding</keyword>
<dbReference type="EC" id="5.6.2.4" evidence="11"/>
<comment type="similarity">
    <text evidence="1 11">Belongs to the helicase family. UvrD subfamily.</text>
</comment>
<evidence type="ECO:0000256" key="7">
    <source>
        <dbReference type="ARBA" id="ARBA00023125"/>
    </source>
</evidence>
<evidence type="ECO:0000256" key="5">
    <source>
        <dbReference type="ARBA" id="ARBA00022806"/>
    </source>
</evidence>
<comment type="catalytic activity">
    <reaction evidence="9 11">
        <text>Couples ATP hydrolysis with the unwinding of duplex DNA by translocating in the 3'-5' direction.</text>
        <dbReference type="EC" id="5.6.2.4"/>
    </reaction>
</comment>
<dbReference type="InterPro" id="IPR000212">
    <property type="entry name" value="DNA_helicase_UvrD/REP"/>
</dbReference>
<dbReference type="Pfam" id="PF13361">
    <property type="entry name" value="UvrD_C"/>
    <property type="match status" value="1"/>
</dbReference>
<comment type="catalytic activity">
    <reaction evidence="10 11">
        <text>ATP + H2O = ADP + phosphate + H(+)</text>
        <dbReference type="Rhea" id="RHEA:13065"/>
        <dbReference type="ChEBI" id="CHEBI:15377"/>
        <dbReference type="ChEBI" id="CHEBI:15378"/>
        <dbReference type="ChEBI" id="CHEBI:30616"/>
        <dbReference type="ChEBI" id="CHEBI:43474"/>
        <dbReference type="ChEBI" id="CHEBI:456216"/>
        <dbReference type="EC" id="5.6.2.4"/>
    </reaction>
</comment>
<keyword evidence="5 11" id="KW-0347">Helicase</keyword>
<reference evidence="15 16" key="1">
    <citation type="submission" date="2019-07" db="EMBL/GenBank/DDBJ databases">
        <title>Luteimonas sp. YD-1 nov., isolated from acidic soil.</title>
        <authorList>
            <person name="Zhou J."/>
        </authorList>
    </citation>
    <scope>NUCLEOTIDE SEQUENCE [LARGE SCALE GENOMIC DNA]</scope>
    <source>
        <strain evidence="15 16">YD-1</strain>
    </source>
</reference>
<feature type="binding site" evidence="11">
    <location>
        <position position="276"/>
    </location>
    <ligand>
        <name>ATP</name>
        <dbReference type="ChEBI" id="CHEBI:30616"/>
    </ligand>
</feature>
<dbReference type="OrthoDB" id="9806690at2"/>
<evidence type="ECO:0000256" key="4">
    <source>
        <dbReference type="ARBA" id="ARBA00022801"/>
    </source>
</evidence>
<evidence type="ECO:0000313" key="15">
    <source>
        <dbReference type="EMBL" id="TWT16955.1"/>
    </source>
</evidence>
<accession>A0A5C5TUR3</accession>
<dbReference type="Gene3D" id="3.40.50.300">
    <property type="entry name" value="P-loop containing nucleotide triphosphate hydrolases"/>
    <property type="match status" value="2"/>
</dbReference>
<dbReference type="SUPFAM" id="SSF52540">
    <property type="entry name" value="P-loop containing nucleoside triphosphate hydrolases"/>
    <property type="match status" value="1"/>
</dbReference>
<keyword evidence="7 11" id="KW-0238">DNA-binding</keyword>
<evidence type="ECO:0000259" key="14">
    <source>
        <dbReference type="PROSITE" id="PS51217"/>
    </source>
</evidence>
<evidence type="ECO:0000256" key="12">
    <source>
        <dbReference type="PROSITE-ProRule" id="PRU00560"/>
    </source>
</evidence>
<feature type="binding site" evidence="12">
    <location>
        <begin position="23"/>
        <end position="30"/>
    </location>
    <ligand>
        <name>ATP</name>
        <dbReference type="ChEBI" id="CHEBI:30616"/>
    </ligand>
</feature>
<evidence type="ECO:0000256" key="6">
    <source>
        <dbReference type="ARBA" id="ARBA00022840"/>
    </source>
</evidence>
<dbReference type="PANTHER" id="PTHR11070:SF64">
    <property type="entry name" value="ATP-DEPENDENT DNA HELICASE REP"/>
    <property type="match status" value="1"/>
</dbReference>
<dbReference type="InterPro" id="IPR027417">
    <property type="entry name" value="P-loop_NTPase"/>
</dbReference>
<evidence type="ECO:0000256" key="1">
    <source>
        <dbReference type="ARBA" id="ARBA00009922"/>
    </source>
</evidence>
<dbReference type="Proteomes" id="UP000315949">
    <property type="component" value="Unassembled WGS sequence"/>
</dbReference>
<keyword evidence="16" id="KW-1185">Reference proteome</keyword>
<comment type="subunit">
    <text evidence="11">Homodimer.</text>
</comment>
<evidence type="ECO:0000256" key="8">
    <source>
        <dbReference type="ARBA" id="ARBA00023235"/>
    </source>
</evidence>
<dbReference type="Gene3D" id="1.10.10.160">
    <property type="match status" value="1"/>
</dbReference>
<comment type="caution">
    <text evidence="15">The sequence shown here is derived from an EMBL/GenBank/DDBJ whole genome shotgun (WGS) entry which is preliminary data.</text>
</comment>
<evidence type="ECO:0000256" key="2">
    <source>
        <dbReference type="ARBA" id="ARBA00022705"/>
    </source>
</evidence>
<keyword evidence="4 11" id="KW-0378">Hydrolase</keyword>
<dbReference type="HAMAP" id="MF_01920">
    <property type="entry name" value="Helicase_Rep"/>
    <property type="match status" value="1"/>
</dbReference>
<evidence type="ECO:0000313" key="16">
    <source>
        <dbReference type="Proteomes" id="UP000315949"/>
    </source>
</evidence>
<protein>
    <recommendedName>
        <fullName evidence="11">ATP-dependent DNA helicase Rep</fullName>
        <ecNumber evidence="11">5.6.2.4</ecNumber>
    </recommendedName>
    <alternativeName>
        <fullName evidence="11">DNA 3'-5' helicase Rep</fullName>
    </alternativeName>
</protein>
<dbReference type="GO" id="GO:0000725">
    <property type="term" value="P:recombinational repair"/>
    <property type="evidence" value="ECO:0007669"/>
    <property type="project" value="TreeGrafter"/>
</dbReference>
<dbReference type="PROSITE" id="PS51217">
    <property type="entry name" value="UVRD_HELICASE_CTER"/>
    <property type="match status" value="1"/>
</dbReference>
<dbReference type="Pfam" id="PF00580">
    <property type="entry name" value="UvrD-helicase"/>
    <property type="match status" value="1"/>
</dbReference>
<evidence type="ECO:0000256" key="11">
    <source>
        <dbReference type="HAMAP-Rule" id="MF_01920"/>
    </source>
</evidence>
<comment type="function">
    <text evidence="11">Rep helicase is a single-stranded DNA-dependent ATPase involved in DNA replication; it can initiate unwinding at a nick in the DNA. It binds to the single-stranded DNA and acts in a progressive fashion along the DNA in the 3' to 5' direction.</text>
</comment>
<dbReference type="GO" id="GO:0003697">
    <property type="term" value="F:single-stranded DNA binding"/>
    <property type="evidence" value="ECO:0007669"/>
    <property type="project" value="UniProtKB-UniRule"/>
</dbReference>
<dbReference type="PROSITE" id="PS51198">
    <property type="entry name" value="UVRD_HELICASE_ATP_BIND"/>
    <property type="match status" value="1"/>
</dbReference>
<keyword evidence="6 11" id="KW-0067">ATP-binding</keyword>
<dbReference type="InterPro" id="IPR013986">
    <property type="entry name" value="DExx_box_DNA_helicase_dom_sf"/>
</dbReference>
<sequence>MHGLNPQQSAAVAHIEGPMLVLAGAGSGKTRVIVEKIAHLIRSGRYPARRIAAITFTNKSAREMRERVAKRIKGDAADGLTVCTFHALGLRILQVEHARVGLRRGFSIFDSDDVLAQLRDLMPGAKPDAVQAMQSLVSSVKNAGLSPEQAAEAARSAREHEAAALYARYQQRLAAFNAVDFDDLIRLPVQLLEGSEEAVAAWRERIGYLLVDECQDTNDAQYRLLKAIAGPRANFTCVGDDDQSIYAWRGANPENLAQLARDYPDLIVVKLEQNYRCPNRVLRAANALIAHNPHEHPKTLWSAQPDGERIRVWECRDAAHEAERVAGEIHFLATSRKVEWGEFCILFRGNHQSRPLEKALQLLRIPYHLSGGTAFLDRGEVKDALAWLRLIANPEDDAAFLRAVQSPSRGIGATSLAKLAEMAQHAGLPLARAAESMSLLKQLQPRVANALGAFTDIVRGLRADAARLPPTELVRRLNEKSGLVAALREQCRSEELFRLRRGNLDELADWFEGATISGPGELAAQLALLSHADKGDPGNQVRLMSLHAAKGLEFRYVFIVGMDDSTLPHESSLDEGRLDEERRLLYVGITRAKEQLWLSYSREAQRWGTKVRLVPSRFFDELPAAELQRDGADPEADAARRAERASAGFASIRALLED</sequence>
<dbReference type="GO" id="GO:0005524">
    <property type="term" value="F:ATP binding"/>
    <property type="evidence" value="ECO:0007669"/>
    <property type="project" value="UniProtKB-UniRule"/>
</dbReference>
<feature type="domain" description="UvrD-like helicase ATP-binding" evidence="13">
    <location>
        <begin position="2"/>
        <end position="278"/>
    </location>
</feature>
<organism evidence="15 16">
    <name type="scientific">Luteimonas wenzhouensis</name>
    <dbReference type="NCBI Taxonomy" id="2599615"/>
    <lineage>
        <taxon>Bacteria</taxon>
        <taxon>Pseudomonadati</taxon>
        <taxon>Pseudomonadota</taxon>
        <taxon>Gammaproteobacteria</taxon>
        <taxon>Lysobacterales</taxon>
        <taxon>Lysobacteraceae</taxon>
        <taxon>Luteimonas</taxon>
    </lineage>
</organism>
<dbReference type="InterPro" id="IPR014016">
    <property type="entry name" value="UvrD-like_ATP-bd"/>
</dbReference>
<dbReference type="EMBL" id="VOHE01000011">
    <property type="protein sequence ID" value="TWT16955.1"/>
    <property type="molecule type" value="Genomic_DNA"/>
</dbReference>